<evidence type="ECO:0000313" key="4">
    <source>
        <dbReference type="EMBL" id="KAF1989219.1"/>
    </source>
</evidence>
<feature type="signal peptide" evidence="2">
    <location>
        <begin position="1"/>
        <end position="15"/>
    </location>
</feature>
<dbReference type="SUPFAM" id="SSF82153">
    <property type="entry name" value="FAS1 domain"/>
    <property type="match status" value="2"/>
</dbReference>
<feature type="domain" description="FAS1" evidence="3">
    <location>
        <begin position="292"/>
        <end position="458"/>
    </location>
</feature>
<keyword evidence="5" id="KW-1185">Reference proteome</keyword>
<feature type="region of interest" description="Disordered" evidence="1">
    <location>
        <begin position="105"/>
        <end position="148"/>
    </location>
</feature>
<feature type="domain" description="FAS1" evidence="3">
    <location>
        <begin position="148"/>
        <end position="288"/>
    </location>
</feature>
<sequence length="492" mass="53441">MKLSGILPLAALSSAFVLPNQEALSEVAIESNAKSSSFLERVKDHPLSQELQDTLFSAIDSAENALDHALDTFEDYTTTAKENFWDSAFAAKSWIGTCLSELEDLEANGGGDEPPHHGPPHHGPPHHGPPHHGPPGKHHPGHGHGKPNMTIYELISKSKYTTKLAKLIEDDEDLIKVLNSTSSNHTIFAPTDAAFEKIPDHAHKPSKEIIKKVLLYHIAPGLYPAGRVLHSYTIPTLFESPHLGQDPLPQRLSVKFGLKGLTLNFYSRIVAVNIVPTNGIIHGVDSILIPPPPTLHILNFLPTEFSTLLLGLGETGLIKSLNETAKAGGTFFAPSNLAFKKLGPKINGFLFSPFGRKYLKALLEYHVVLNQTLYSDAYYDAKGKIVDTISEESANEVDTEGRGYFHVDLPTLLKDKSLAVDVLPFGPWITIKINGFSRVVVPDGIAADGVIQVVGNVLIPPKSPGGPGGATEELTVEDLKKRLEPFVEEQSL</sequence>
<dbReference type="InterPro" id="IPR000782">
    <property type="entry name" value="FAS1_domain"/>
</dbReference>
<feature type="compositionally biased region" description="Basic residues" evidence="1">
    <location>
        <begin position="118"/>
        <end position="145"/>
    </location>
</feature>
<gene>
    <name evidence="4" type="ORF">K402DRAFT_351018</name>
</gene>
<proteinExistence type="predicted"/>
<evidence type="ECO:0000313" key="5">
    <source>
        <dbReference type="Proteomes" id="UP000800041"/>
    </source>
</evidence>
<dbReference type="PANTHER" id="PTHR10900">
    <property type="entry name" value="PERIOSTIN-RELATED"/>
    <property type="match status" value="1"/>
</dbReference>
<evidence type="ECO:0000259" key="3">
    <source>
        <dbReference type="PROSITE" id="PS50213"/>
    </source>
</evidence>
<dbReference type="PANTHER" id="PTHR10900:SF125">
    <property type="entry name" value="FAS1 DOMAIN-CONTAINING PROTEIN YLR001C"/>
    <property type="match status" value="1"/>
</dbReference>
<dbReference type="EMBL" id="ML977146">
    <property type="protein sequence ID" value="KAF1989219.1"/>
    <property type="molecule type" value="Genomic_DNA"/>
</dbReference>
<keyword evidence="2" id="KW-0732">Signal</keyword>
<evidence type="ECO:0000256" key="1">
    <source>
        <dbReference type="SAM" id="MobiDB-lite"/>
    </source>
</evidence>
<feature type="chain" id="PRO_5026208756" evidence="2">
    <location>
        <begin position="16"/>
        <end position="492"/>
    </location>
</feature>
<dbReference type="Proteomes" id="UP000800041">
    <property type="component" value="Unassembled WGS sequence"/>
</dbReference>
<name>A0A6G1H883_9PEZI</name>
<evidence type="ECO:0000256" key="2">
    <source>
        <dbReference type="SAM" id="SignalP"/>
    </source>
</evidence>
<dbReference type="Gene3D" id="2.30.180.10">
    <property type="entry name" value="FAS1 domain"/>
    <property type="match status" value="2"/>
</dbReference>
<dbReference type="Pfam" id="PF02469">
    <property type="entry name" value="Fasciclin"/>
    <property type="match status" value="2"/>
</dbReference>
<feature type="non-terminal residue" evidence="4">
    <location>
        <position position="492"/>
    </location>
</feature>
<dbReference type="InterPro" id="IPR036378">
    <property type="entry name" value="FAS1_dom_sf"/>
</dbReference>
<reference evidence="4" key="1">
    <citation type="journal article" date="2020" name="Stud. Mycol.">
        <title>101 Dothideomycetes genomes: a test case for predicting lifestyles and emergence of pathogens.</title>
        <authorList>
            <person name="Haridas S."/>
            <person name="Albert R."/>
            <person name="Binder M."/>
            <person name="Bloem J."/>
            <person name="Labutti K."/>
            <person name="Salamov A."/>
            <person name="Andreopoulos B."/>
            <person name="Baker S."/>
            <person name="Barry K."/>
            <person name="Bills G."/>
            <person name="Bluhm B."/>
            <person name="Cannon C."/>
            <person name="Castanera R."/>
            <person name="Culley D."/>
            <person name="Daum C."/>
            <person name="Ezra D."/>
            <person name="Gonzalez J."/>
            <person name="Henrissat B."/>
            <person name="Kuo A."/>
            <person name="Liang C."/>
            <person name="Lipzen A."/>
            <person name="Lutzoni F."/>
            <person name="Magnuson J."/>
            <person name="Mondo S."/>
            <person name="Nolan M."/>
            <person name="Ohm R."/>
            <person name="Pangilinan J."/>
            <person name="Park H.-J."/>
            <person name="Ramirez L."/>
            <person name="Alfaro M."/>
            <person name="Sun H."/>
            <person name="Tritt A."/>
            <person name="Yoshinaga Y."/>
            <person name="Zwiers L.-H."/>
            <person name="Turgeon B."/>
            <person name="Goodwin S."/>
            <person name="Spatafora J."/>
            <person name="Crous P."/>
            <person name="Grigoriev I."/>
        </authorList>
    </citation>
    <scope>NUCLEOTIDE SEQUENCE</scope>
    <source>
        <strain evidence="4">CBS 113979</strain>
    </source>
</reference>
<dbReference type="PROSITE" id="PS50213">
    <property type="entry name" value="FAS1"/>
    <property type="match status" value="2"/>
</dbReference>
<dbReference type="SMART" id="SM00554">
    <property type="entry name" value="FAS1"/>
    <property type="match status" value="2"/>
</dbReference>
<dbReference type="InterPro" id="IPR050904">
    <property type="entry name" value="Adhesion/Biosynth-related"/>
</dbReference>
<accession>A0A6G1H883</accession>
<dbReference type="OrthoDB" id="7700931at2759"/>
<protein>
    <submittedName>
        <fullName evidence="4">FAS1 domain-containing protein</fullName>
    </submittedName>
</protein>
<organism evidence="4 5">
    <name type="scientific">Aulographum hederae CBS 113979</name>
    <dbReference type="NCBI Taxonomy" id="1176131"/>
    <lineage>
        <taxon>Eukaryota</taxon>
        <taxon>Fungi</taxon>
        <taxon>Dikarya</taxon>
        <taxon>Ascomycota</taxon>
        <taxon>Pezizomycotina</taxon>
        <taxon>Dothideomycetes</taxon>
        <taxon>Pleosporomycetidae</taxon>
        <taxon>Aulographales</taxon>
        <taxon>Aulographaceae</taxon>
    </lineage>
</organism>
<dbReference type="AlphaFoldDB" id="A0A6G1H883"/>